<proteinExistence type="predicted"/>
<dbReference type="GO" id="GO:0016301">
    <property type="term" value="F:kinase activity"/>
    <property type="evidence" value="ECO:0007669"/>
    <property type="project" value="InterPro"/>
</dbReference>
<accession>A0A433VQP0</accession>
<dbReference type="Gene3D" id="1.20.120.1870">
    <property type="entry name" value="Fic/DOC protein, Fido domain"/>
    <property type="match status" value="1"/>
</dbReference>
<organism evidence="2 3">
    <name type="scientific">Dulcicalothrix desertica PCC 7102</name>
    <dbReference type="NCBI Taxonomy" id="232991"/>
    <lineage>
        <taxon>Bacteria</taxon>
        <taxon>Bacillati</taxon>
        <taxon>Cyanobacteriota</taxon>
        <taxon>Cyanophyceae</taxon>
        <taxon>Nostocales</taxon>
        <taxon>Calotrichaceae</taxon>
        <taxon>Dulcicalothrix</taxon>
    </lineage>
</organism>
<evidence type="ECO:0000313" key="3">
    <source>
        <dbReference type="Proteomes" id="UP000271624"/>
    </source>
</evidence>
<dbReference type="AlphaFoldDB" id="A0A433VQP0"/>
<dbReference type="EMBL" id="RSCL01000003">
    <property type="protein sequence ID" value="RUT08355.1"/>
    <property type="molecule type" value="Genomic_DNA"/>
</dbReference>
<comment type="caution">
    <text evidence="2">The sequence shown here is derived from an EMBL/GenBank/DDBJ whole genome shotgun (WGS) entry which is preliminary data.</text>
</comment>
<dbReference type="SUPFAM" id="SSF140931">
    <property type="entry name" value="Fic-like"/>
    <property type="match status" value="1"/>
</dbReference>
<dbReference type="RefSeq" id="WP_127080170.1">
    <property type="nucleotide sequence ID" value="NZ_RSCL01000003.1"/>
</dbReference>
<dbReference type="PANTHER" id="PTHR39426">
    <property type="entry name" value="HOMOLOGY TO DEATH-ON-CURING PROTEIN OF PHAGE P1"/>
    <property type="match status" value="1"/>
</dbReference>
<name>A0A433VQP0_9CYAN</name>
<sequence>MNFPDKFDVIAVHAQLIAVTGGSQGLRDEGTLESALAAPLNRLYYEQASLIICAATYAFHLTQAHAFIDGNKRIAAAITETFLETNGAQLDMSNEEIVTLFLDIAAGRMSRDDIEILFLQKVFLKDE</sequence>
<gene>
    <name evidence="2" type="primary">doc</name>
    <name evidence="2" type="ORF">DSM106972_015230</name>
</gene>
<dbReference type="InterPro" id="IPR003812">
    <property type="entry name" value="Fido"/>
</dbReference>
<dbReference type="PROSITE" id="PS51459">
    <property type="entry name" value="FIDO"/>
    <property type="match status" value="1"/>
</dbReference>
<dbReference type="InterPro" id="IPR006440">
    <property type="entry name" value="Doc"/>
</dbReference>
<dbReference type="NCBIfam" id="TIGR01550">
    <property type="entry name" value="DOC_P1"/>
    <property type="match status" value="1"/>
</dbReference>
<feature type="domain" description="Fido" evidence="1">
    <location>
        <begin position="4"/>
        <end position="120"/>
    </location>
</feature>
<reference evidence="2" key="1">
    <citation type="submission" date="2018-12" db="EMBL/GenBank/DDBJ databases">
        <authorList>
            <person name="Will S."/>
            <person name="Neumann-Schaal M."/>
            <person name="Henke P."/>
        </authorList>
    </citation>
    <scope>NUCLEOTIDE SEQUENCE</scope>
    <source>
        <strain evidence="2">PCC 7102</strain>
    </source>
</reference>
<dbReference type="OrthoDB" id="9802752at2"/>
<dbReference type="Pfam" id="PF02661">
    <property type="entry name" value="Fic"/>
    <property type="match status" value="1"/>
</dbReference>
<reference evidence="2" key="2">
    <citation type="journal article" date="2019" name="Genome Biol. Evol.">
        <title>Day and night: Metabolic profiles and evolutionary relationships of six axenic non-marine cyanobacteria.</title>
        <authorList>
            <person name="Will S.E."/>
            <person name="Henke P."/>
            <person name="Boedeker C."/>
            <person name="Huang S."/>
            <person name="Brinkmann H."/>
            <person name="Rohde M."/>
            <person name="Jarek M."/>
            <person name="Friedl T."/>
            <person name="Seufert S."/>
            <person name="Schumacher M."/>
            <person name="Overmann J."/>
            <person name="Neumann-Schaal M."/>
            <person name="Petersen J."/>
        </authorList>
    </citation>
    <scope>NUCLEOTIDE SEQUENCE [LARGE SCALE GENOMIC DNA]</scope>
    <source>
        <strain evidence="2">PCC 7102</strain>
    </source>
</reference>
<protein>
    <submittedName>
        <fullName evidence="2">Death-on-curing protein</fullName>
    </submittedName>
</protein>
<keyword evidence="3" id="KW-1185">Reference proteome</keyword>
<evidence type="ECO:0000259" key="1">
    <source>
        <dbReference type="PROSITE" id="PS51459"/>
    </source>
</evidence>
<dbReference type="InterPro" id="IPR053737">
    <property type="entry name" value="Type_II_TA_Toxin"/>
</dbReference>
<evidence type="ECO:0000313" key="2">
    <source>
        <dbReference type="EMBL" id="RUT08355.1"/>
    </source>
</evidence>
<dbReference type="Proteomes" id="UP000271624">
    <property type="component" value="Unassembled WGS sequence"/>
</dbReference>
<dbReference type="InterPro" id="IPR036597">
    <property type="entry name" value="Fido-like_dom_sf"/>
</dbReference>
<dbReference type="PIRSF" id="PIRSF018297">
    <property type="entry name" value="Doc"/>
    <property type="match status" value="1"/>
</dbReference>
<dbReference type="PANTHER" id="PTHR39426:SF1">
    <property type="entry name" value="HOMOLOGY TO DEATH-ON-CURING PROTEIN OF PHAGE P1"/>
    <property type="match status" value="1"/>
</dbReference>